<evidence type="ECO:0000313" key="2">
    <source>
        <dbReference type="EMBL" id="KAK8484187.1"/>
    </source>
</evidence>
<sequence>MNNSVHSPRDVPKPDVGMRGKDGTGGLQRRAKNSQIRGWGLAQPVDRLGRVHLNQHTCPPPIKSKSEPSNKRCMLSEFDVAQIVQMARQTVKDLPGTVPSDHTNARTTVNSERAVRVKGDSARWRRGPNRGMESL</sequence>
<dbReference type="Proteomes" id="UP001396334">
    <property type="component" value="Unassembled WGS sequence"/>
</dbReference>
<evidence type="ECO:0000313" key="3">
    <source>
        <dbReference type="Proteomes" id="UP001396334"/>
    </source>
</evidence>
<organism evidence="2 3">
    <name type="scientific">Hibiscus sabdariffa</name>
    <name type="common">roselle</name>
    <dbReference type="NCBI Taxonomy" id="183260"/>
    <lineage>
        <taxon>Eukaryota</taxon>
        <taxon>Viridiplantae</taxon>
        <taxon>Streptophyta</taxon>
        <taxon>Embryophyta</taxon>
        <taxon>Tracheophyta</taxon>
        <taxon>Spermatophyta</taxon>
        <taxon>Magnoliopsida</taxon>
        <taxon>eudicotyledons</taxon>
        <taxon>Gunneridae</taxon>
        <taxon>Pentapetalae</taxon>
        <taxon>rosids</taxon>
        <taxon>malvids</taxon>
        <taxon>Malvales</taxon>
        <taxon>Malvaceae</taxon>
        <taxon>Malvoideae</taxon>
        <taxon>Hibiscus</taxon>
    </lineage>
</organism>
<feature type="compositionally biased region" description="Polar residues" evidence="1">
    <location>
        <begin position="100"/>
        <end position="111"/>
    </location>
</feature>
<evidence type="ECO:0000256" key="1">
    <source>
        <dbReference type="SAM" id="MobiDB-lite"/>
    </source>
</evidence>
<proteinExistence type="predicted"/>
<dbReference type="EMBL" id="JBBPBN010000597">
    <property type="protein sequence ID" value="KAK8484187.1"/>
    <property type="molecule type" value="Genomic_DNA"/>
</dbReference>
<accession>A0ABR1ZUT1</accession>
<gene>
    <name evidence="2" type="ORF">V6N11_030989</name>
</gene>
<protein>
    <submittedName>
        <fullName evidence="2">Uncharacterized protein</fullName>
    </submittedName>
</protein>
<keyword evidence="3" id="KW-1185">Reference proteome</keyword>
<feature type="region of interest" description="Disordered" evidence="1">
    <location>
        <begin position="1"/>
        <end position="35"/>
    </location>
</feature>
<reference evidence="2 3" key="1">
    <citation type="journal article" date="2024" name="G3 (Bethesda)">
        <title>Genome assembly of Hibiscus sabdariffa L. provides insights into metabolisms of medicinal natural products.</title>
        <authorList>
            <person name="Kim T."/>
        </authorList>
    </citation>
    <scope>NUCLEOTIDE SEQUENCE [LARGE SCALE GENOMIC DNA]</scope>
    <source>
        <strain evidence="2">TK-2024</strain>
        <tissue evidence="2">Old leaves</tissue>
    </source>
</reference>
<comment type="caution">
    <text evidence="2">The sequence shown here is derived from an EMBL/GenBank/DDBJ whole genome shotgun (WGS) entry which is preliminary data.</text>
</comment>
<name>A0ABR1ZUT1_9ROSI</name>
<feature type="compositionally biased region" description="Basic and acidic residues" evidence="1">
    <location>
        <begin position="7"/>
        <end position="22"/>
    </location>
</feature>
<feature type="region of interest" description="Disordered" evidence="1">
    <location>
        <begin position="94"/>
        <end position="135"/>
    </location>
</feature>
<feature type="compositionally biased region" description="Basic and acidic residues" evidence="1">
    <location>
        <begin position="113"/>
        <end position="123"/>
    </location>
</feature>